<evidence type="ECO:0000259" key="3">
    <source>
        <dbReference type="Pfam" id="PF02952"/>
    </source>
</evidence>
<keyword evidence="5" id="KW-1185">Reference proteome</keyword>
<dbReference type="AlphaFoldDB" id="A0A926DJV2"/>
<evidence type="ECO:0000313" key="4">
    <source>
        <dbReference type="EMBL" id="MBC8539156.1"/>
    </source>
</evidence>
<dbReference type="GO" id="GO:0008736">
    <property type="term" value="F:L-fucose isomerase activity"/>
    <property type="evidence" value="ECO:0007669"/>
    <property type="project" value="InterPro"/>
</dbReference>
<dbReference type="PANTHER" id="PTHR36120:SF1">
    <property type="entry name" value="L-FUCOSE ISOMERASE C-TERMINAL DOMAIN-CONTAINING PROTEIN"/>
    <property type="match status" value="1"/>
</dbReference>
<evidence type="ECO:0000313" key="5">
    <source>
        <dbReference type="Proteomes" id="UP000617951"/>
    </source>
</evidence>
<dbReference type="SUPFAM" id="SSF53743">
    <property type="entry name" value="FucI/AraA N-terminal and middle domains"/>
    <property type="match status" value="1"/>
</dbReference>
<gene>
    <name evidence="4" type="ORF">H8693_09450</name>
</gene>
<proteinExistence type="predicted"/>
<dbReference type="Pfam" id="PF02952">
    <property type="entry name" value="Fucose_iso_C"/>
    <property type="match status" value="1"/>
</dbReference>
<feature type="domain" description="L-fucose isomerase C-terminal" evidence="3">
    <location>
        <begin position="316"/>
        <end position="436"/>
    </location>
</feature>
<dbReference type="EMBL" id="JACRSS010000005">
    <property type="protein sequence ID" value="MBC8539156.1"/>
    <property type="molecule type" value="Genomic_DNA"/>
</dbReference>
<dbReference type="GO" id="GO:0006004">
    <property type="term" value="P:fucose metabolic process"/>
    <property type="evidence" value="ECO:0007669"/>
    <property type="project" value="InterPro"/>
</dbReference>
<evidence type="ECO:0000256" key="1">
    <source>
        <dbReference type="ARBA" id="ARBA00023235"/>
    </source>
</evidence>
<comment type="caution">
    <text evidence="4">The sequence shown here is derived from an EMBL/GenBank/DDBJ whole genome shotgun (WGS) entry which is preliminary data.</text>
</comment>
<name>A0A926DJV2_9FIRM</name>
<dbReference type="GO" id="GO:0005737">
    <property type="term" value="C:cytoplasm"/>
    <property type="evidence" value="ECO:0007669"/>
    <property type="project" value="InterPro"/>
</dbReference>
<dbReference type="Proteomes" id="UP000617951">
    <property type="component" value="Unassembled WGS sequence"/>
</dbReference>
<organism evidence="4 5">
    <name type="scientific">Guopingia tenuis</name>
    <dbReference type="NCBI Taxonomy" id="2763656"/>
    <lineage>
        <taxon>Bacteria</taxon>
        <taxon>Bacillati</taxon>
        <taxon>Bacillota</taxon>
        <taxon>Clostridia</taxon>
        <taxon>Christensenellales</taxon>
        <taxon>Christensenellaceae</taxon>
        <taxon>Guopingia</taxon>
    </lineage>
</organism>
<dbReference type="PANTHER" id="PTHR36120">
    <property type="entry name" value="FUCOSE ISOMERASE"/>
    <property type="match status" value="1"/>
</dbReference>
<reference evidence="4" key="1">
    <citation type="submission" date="2020-08" db="EMBL/GenBank/DDBJ databases">
        <title>Genome public.</title>
        <authorList>
            <person name="Liu C."/>
            <person name="Sun Q."/>
        </authorList>
    </citation>
    <scope>NUCLEOTIDE SEQUENCE</scope>
    <source>
        <strain evidence="4">NSJ-63</strain>
    </source>
</reference>
<evidence type="ECO:0000256" key="2">
    <source>
        <dbReference type="ARBA" id="ARBA00023277"/>
    </source>
</evidence>
<keyword evidence="2" id="KW-0119">Carbohydrate metabolism</keyword>
<keyword evidence="1" id="KW-0413">Isomerase</keyword>
<dbReference type="InterPro" id="IPR015888">
    <property type="entry name" value="Fuc_isomerase_C"/>
</dbReference>
<dbReference type="InterPro" id="IPR009015">
    <property type="entry name" value="Fucose_isomerase_N/cen_sf"/>
</dbReference>
<accession>A0A926DJV2</accession>
<sequence length="445" mass="48055">MGKVKIGLICVSLEGEHTELAQKFLREARQALEAAGVGVVNPQDPVTLDGGQVAAQCRAAQEAGAEGIVYMAGTWLLATHIVDAVLQSSLPAAVWGIPEPVSFSSVGCNVVHGALDEMNIPHKLLYGMPGDPGVLEEIRAFAQAAQAVRKLKNARMGLIGGRTICAYPTAADPNQIKALFGTEVEHIDQLVLLEKAKQVPDARAEEWLKAARGRYGSMNVSAETLKKSAKVYFALKEIVREYALDFFSVKCIGEFLDTYTSCCLALSALNDEGIPAQCQCNLNAAVSGYVLSLLAGEPAYFGDINMVDTRDGVARLINCGSIPGRLASADQEIQIVEQYAYMGLGRGASTLFCMKPGRITFGTLGRVDGRYVMSIAGGEAFSQPLEKLREVRSWAQGFVRLDGNPQEFFRNIRCNHSVAAYGDHRLALREFCRQTGVFALDNDAI</sequence>
<protein>
    <recommendedName>
        <fullName evidence="3">L-fucose isomerase C-terminal domain-containing protein</fullName>
    </recommendedName>
</protein>
<dbReference type="RefSeq" id="WP_249280764.1">
    <property type="nucleotide sequence ID" value="NZ_JACRSS010000005.1"/>
</dbReference>